<evidence type="ECO:0000259" key="2">
    <source>
        <dbReference type="Pfam" id="PF10728"/>
    </source>
</evidence>
<dbReference type="Proteomes" id="UP000326921">
    <property type="component" value="Chromosome"/>
</dbReference>
<dbReference type="InterPro" id="IPR037108">
    <property type="entry name" value="TM1727-like_C_sf"/>
</dbReference>
<feature type="domain" description="DUF2520" evidence="2">
    <location>
        <begin position="124"/>
        <end position="247"/>
    </location>
</feature>
<proteinExistence type="predicted"/>
<dbReference type="PANTHER" id="PTHR40459:SF1">
    <property type="entry name" value="CONSERVED HYPOTHETICAL ALANINE AND LEUCINE RICH PROTEIN"/>
    <property type="match status" value="1"/>
</dbReference>
<reference evidence="3 4" key="1">
    <citation type="submission" date="2019-10" db="EMBL/GenBank/DDBJ databases">
        <authorList>
            <person name="Dong K."/>
        </authorList>
    </citation>
    <scope>NUCLEOTIDE SEQUENCE [LARGE SCALE GENOMIC DNA]</scope>
    <source>
        <strain evidence="4">dk4302</strain>
    </source>
</reference>
<organism evidence="3 4">
    <name type="scientific">Sphingobacterium zhuxiongii</name>
    <dbReference type="NCBI Taxonomy" id="2662364"/>
    <lineage>
        <taxon>Bacteria</taxon>
        <taxon>Pseudomonadati</taxon>
        <taxon>Bacteroidota</taxon>
        <taxon>Sphingobacteriia</taxon>
        <taxon>Sphingobacteriales</taxon>
        <taxon>Sphingobacteriaceae</taxon>
        <taxon>Sphingobacterium</taxon>
    </lineage>
</organism>
<evidence type="ECO:0000313" key="3">
    <source>
        <dbReference type="EMBL" id="QGA27454.1"/>
    </source>
</evidence>
<gene>
    <name evidence="3" type="ORF">GFH32_14525</name>
</gene>
<dbReference type="SUPFAM" id="SSF48179">
    <property type="entry name" value="6-phosphogluconate dehydrogenase C-terminal domain-like"/>
    <property type="match status" value="1"/>
</dbReference>
<accession>A0A5Q0QDW9</accession>
<keyword evidence="4" id="KW-1185">Reference proteome</keyword>
<protein>
    <submittedName>
        <fullName evidence="3">DUF2520 domain-containing protein</fullName>
    </submittedName>
</protein>
<dbReference type="InterPro" id="IPR008927">
    <property type="entry name" value="6-PGluconate_DH-like_C_sf"/>
</dbReference>
<dbReference type="Pfam" id="PF10727">
    <property type="entry name" value="Rossmann-like"/>
    <property type="match status" value="1"/>
</dbReference>
<dbReference type="InterPro" id="IPR036291">
    <property type="entry name" value="NAD(P)-bd_dom_sf"/>
</dbReference>
<evidence type="ECO:0000259" key="1">
    <source>
        <dbReference type="Pfam" id="PF10727"/>
    </source>
</evidence>
<dbReference type="PANTHER" id="PTHR40459">
    <property type="entry name" value="CONSERVED HYPOTHETICAL ALANINE AND LEUCINE RICH PROTEIN"/>
    <property type="match status" value="1"/>
</dbReference>
<evidence type="ECO:0000313" key="4">
    <source>
        <dbReference type="Proteomes" id="UP000326921"/>
    </source>
</evidence>
<dbReference type="SUPFAM" id="SSF51735">
    <property type="entry name" value="NAD(P)-binding Rossmann-fold domains"/>
    <property type="match status" value="1"/>
</dbReference>
<dbReference type="InterPro" id="IPR019665">
    <property type="entry name" value="OxRdtase/DH_put_Rossmann_dom"/>
</dbReference>
<dbReference type="AlphaFoldDB" id="A0A5Q0QDW9"/>
<feature type="domain" description="Putative oxidoreductase/dehydrogenase Rossmann-like" evidence="1">
    <location>
        <begin position="3"/>
        <end position="105"/>
    </location>
</feature>
<sequence>MNIVLIGSGNIATVWGKAFAQLGHNITQVYSHKLANACALANLLSAEGIDELTKLNLEAELYILAVSDSAIPEIVDQLPKQIKGILIHCSGASDIAVLNKFEQYGVAYPIQSFSKDVELDFKTIPFGIEANTKQNVDFLTKLFSSLSENVFPCDSEQRLAIHLGAVIVNNFSNALFQMAYELLAQHQLPFNLLQPIILETAQKVQNRIPRDVQTGPAVRNDDVTINKHLQFISDNPEWQSIYQQITDLIKKRG</sequence>
<dbReference type="Pfam" id="PF10728">
    <property type="entry name" value="DUF2520"/>
    <property type="match status" value="1"/>
</dbReference>
<dbReference type="RefSeq" id="WP_153512290.1">
    <property type="nucleotide sequence ID" value="NZ_CP045652.1"/>
</dbReference>
<dbReference type="InterPro" id="IPR018931">
    <property type="entry name" value="DUF2520"/>
</dbReference>
<dbReference type="Gene3D" id="3.40.50.720">
    <property type="entry name" value="NAD(P)-binding Rossmann-like Domain"/>
    <property type="match status" value="1"/>
</dbReference>
<name>A0A5Q0QDW9_9SPHI</name>
<dbReference type="EMBL" id="CP045652">
    <property type="protein sequence ID" value="QGA27454.1"/>
    <property type="molecule type" value="Genomic_DNA"/>
</dbReference>
<dbReference type="Gene3D" id="1.10.1040.20">
    <property type="entry name" value="ProC-like, C-terminal domain"/>
    <property type="match status" value="1"/>
</dbReference>
<dbReference type="KEGG" id="sphe:GFH32_14525"/>